<dbReference type="Gene3D" id="1.20.1050.10">
    <property type="match status" value="1"/>
</dbReference>
<dbReference type="CDD" id="cd03207">
    <property type="entry name" value="GST_C_8"/>
    <property type="match status" value="1"/>
</dbReference>
<dbReference type="Pfam" id="PF00043">
    <property type="entry name" value="GST_C"/>
    <property type="match status" value="1"/>
</dbReference>
<dbReference type="Gene3D" id="3.40.30.10">
    <property type="entry name" value="Glutaredoxin"/>
    <property type="match status" value="1"/>
</dbReference>
<keyword evidence="4" id="KW-1185">Reference proteome</keyword>
<comment type="caution">
    <text evidence="3">The sequence shown here is derived from an EMBL/GenBank/DDBJ whole genome shotgun (WGS) entry which is preliminary data.</text>
</comment>
<protein>
    <submittedName>
        <fullName evidence="3">Glutathione S-transferase</fullName>
    </submittedName>
</protein>
<dbReference type="EMBL" id="WNXQ01000001">
    <property type="protein sequence ID" value="MWB76469.1"/>
    <property type="molecule type" value="Genomic_DNA"/>
</dbReference>
<dbReference type="SUPFAM" id="SSF47616">
    <property type="entry name" value="GST C-terminal domain-like"/>
    <property type="match status" value="1"/>
</dbReference>
<feature type="domain" description="GST N-terminal" evidence="2">
    <location>
        <begin position="1"/>
        <end position="83"/>
    </location>
</feature>
<dbReference type="InterPro" id="IPR036282">
    <property type="entry name" value="Glutathione-S-Trfase_C_sf"/>
</dbReference>
<dbReference type="SUPFAM" id="SSF52833">
    <property type="entry name" value="Thioredoxin-like"/>
    <property type="match status" value="1"/>
</dbReference>
<dbReference type="GO" id="GO:0016740">
    <property type="term" value="F:transferase activity"/>
    <property type="evidence" value="ECO:0007669"/>
    <property type="project" value="UniProtKB-KW"/>
</dbReference>
<dbReference type="CDD" id="cd03046">
    <property type="entry name" value="GST_N_GTT1_like"/>
    <property type="match status" value="1"/>
</dbReference>
<proteinExistence type="predicted"/>
<dbReference type="Proteomes" id="UP000443843">
    <property type="component" value="Unassembled WGS sequence"/>
</dbReference>
<evidence type="ECO:0000259" key="2">
    <source>
        <dbReference type="PROSITE" id="PS50404"/>
    </source>
</evidence>
<dbReference type="InterPro" id="IPR036249">
    <property type="entry name" value="Thioredoxin-like_sf"/>
</dbReference>
<dbReference type="AlphaFoldDB" id="A0A844WCP8"/>
<gene>
    <name evidence="3" type="ORF">GLS40_00370</name>
</gene>
<dbReference type="PANTHER" id="PTHR44051:SF8">
    <property type="entry name" value="GLUTATHIONE S-TRANSFERASE GSTA"/>
    <property type="match status" value="1"/>
</dbReference>
<sequence length="203" mass="22539">MLTFYHSPKTRSTRVLSLLRELGRDQDVETRIVSIPRIDGTGGRDPSNPHPDGKVPLLVHDGTLISETSAIMLYLTDMFPEAGLGPRIGDPLRGAYLTWLAWYGDVMEPVYVAQAAGLSHPVLHATFRDVPEAVERLRTALADGRPWLLGESFTAADLLVHSPYAWFREATPQDPVIANWVDRCMARPAALWALEQDSRARVA</sequence>
<evidence type="ECO:0000313" key="3">
    <source>
        <dbReference type="EMBL" id="MWB76469.1"/>
    </source>
</evidence>
<feature type="region of interest" description="Disordered" evidence="1">
    <location>
        <begin position="35"/>
        <end position="54"/>
    </location>
</feature>
<dbReference type="InterPro" id="IPR004045">
    <property type="entry name" value="Glutathione_S-Trfase_N"/>
</dbReference>
<reference evidence="3 4" key="1">
    <citation type="submission" date="2019-11" db="EMBL/GenBank/DDBJ databases">
        <title>Pseudooceanicola pacifica sp. nov., isolated from deep-sea sediment of the Pacific Ocean.</title>
        <authorList>
            <person name="Lyu L."/>
        </authorList>
    </citation>
    <scope>NUCLEOTIDE SEQUENCE [LARGE SCALE GENOMIC DNA]</scope>
    <source>
        <strain evidence="3 4">216_PA32_1</strain>
    </source>
</reference>
<dbReference type="InterPro" id="IPR004046">
    <property type="entry name" value="GST_C"/>
</dbReference>
<dbReference type="RefSeq" id="WP_160380619.1">
    <property type="nucleotide sequence ID" value="NZ_WNXQ01000001.1"/>
</dbReference>
<name>A0A844WCP8_9RHOB</name>
<dbReference type="PROSITE" id="PS50404">
    <property type="entry name" value="GST_NTER"/>
    <property type="match status" value="1"/>
</dbReference>
<accession>A0A844WCP8</accession>
<organism evidence="3 4">
    <name type="scientific">Pseudooceanicola pacificus</name>
    <dbReference type="NCBI Taxonomy" id="2676438"/>
    <lineage>
        <taxon>Bacteria</taxon>
        <taxon>Pseudomonadati</taxon>
        <taxon>Pseudomonadota</taxon>
        <taxon>Alphaproteobacteria</taxon>
        <taxon>Rhodobacterales</taxon>
        <taxon>Paracoccaceae</taxon>
        <taxon>Pseudooceanicola</taxon>
    </lineage>
</organism>
<dbReference type="PANTHER" id="PTHR44051">
    <property type="entry name" value="GLUTATHIONE S-TRANSFERASE-RELATED"/>
    <property type="match status" value="1"/>
</dbReference>
<dbReference type="Pfam" id="PF13409">
    <property type="entry name" value="GST_N_2"/>
    <property type="match status" value="1"/>
</dbReference>
<evidence type="ECO:0000256" key="1">
    <source>
        <dbReference type="SAM" id="MobiDB-lite"/>
    </source>
</evidence>
<keyword evidence="3" id="KW-0808">Transferase</keyword>
<evidence type="ECO:0000313" key="4">
    <source>
        <dbReference type="Proteomes" id="UP000443843"/>
    </source>
</evidence>